<comment type="caution">
    <text evidence="1">The sequence shown here is derived from an EMBL/GenBank/DDBJ whole genome shotgun (WGS) entry which is preliminary data.</text>
</comment>
<sequence length="369" mass="41530">MRSTGEVNFVGSSEFGCCNVAALFIQAAVRERLACSSPTKANWVQSPNLCVWESCRTMPLVGGFSREIPASPALSFRRCSIFTLIAHIGSQYVDVCGNTGYSLEQQPMRSPRVYTELELRISRALLRSKDSELRATTLNTLSYALCIDFPFTARQHKTSLAKSLPWPVIKLRFHIVRAGEMGDPRENPLTSGVVRHESHLRKSGSNPWRGFNPIHIGGRRALGKTIASGLDLPCYPVTRYVVCDLEPAGYCHTSIESVVHVGHAWRRKGIRPGSCEGGDRLTAPSVEGKKRLPTPEAKIYLHDRETTIFTRVIFGHISLRFNELRVIVVNNRHSRAMLEFQQAMTYYLTFFHELRVIVVNNQCWDANRP</sequence>
<dbReference type="EMBL" id="JARBHB010000014">
    <property type="protein sequence ID" value="KAJ8869383.1"/>
    <property type="molecule type" value="Genomic_DNA"/>
</dbReference>
<gene>
    <name evidence="1" type="ORF">PR048_030959</name>
</gene>
<name>A0ABQ9GD59_9NEOP</name>
<accession>A0ABQ9GD59</accession>
<evidence type="ECO:0000313" key="1">
    <source>
        <dbReference type="EMBL" id="KAJ8869383.1"/>
    </source>
</evidence>
<dbReference type="Proteomes" id="UP001159363">
    <property type="component" value="Chromosome 13"/>
</dbReference>
<keyword evidence="2" id="KW-1185">Reference proteome</keyword>
<protein>
    <submittedName>
        <fullName evidence="1">Uncharacterized protein</fullName>
    </submittedName>
</protein>
<reference evidence="1 2" key="1">
    <citation type="submission" date="2023-02" db="EMBL/GenBank/DDBJ databases">
        <title>LHISI_Scaffold_Assembly.</title>
        <authorList>
            <person name="Stuart O.P."/>
            <person name="Cleave R."/>
            <person name="Magrath M.J.L."/>
            <person name="Mikheyev A.S."/>
        </authorList>
    </citation>
    <scope>NUCLEOTIDE SEQUENCE [LARGE SCALE GENOMIC DNA]</scope>
    <source>
        <strain evidence="1">Daus_M_001</strain>
        <tissue evidence="1">Leg muscle</tissue>
    </source>
</reference>
<proteinExistence type="predicted"/>
<organism evidence="1 2">
    <name type="scientific">Dryococelus australis</name>
    <dbReference type="NCBI Taxonomy" id="614101"/>
    <lineage>
        <taxon>Eukaryota</taxon>
        <taxon>Metazoa</taxon>
        <taxon>Ecdysozoa</taxon>
        <taxon>Arthropoda</taxon>
        <taxon>Hexapoda</taxon>
        <taxon>Insecta</taxon>
        <taxon>Pterygota</taxon>
        <taxon>Neoptera</taxon>
        <taxon>Polyneoptera</taxon>
        <taxon>Phasmatodea</taxon>
        <taxon>Verophasmatodea</taxon>
        <taxon>Anareolatae</taxon>
        <taxon>Phasmatidae</taxon>
        <taxon>Eurycanthinae</taxon>
        <taxon>Dryococelus</taxon>
    </lineage>
</organism>
<evidence type="ECO:0000313" key="2">
    <source>
        <dbReference type="Proteomes" id="UP001159363"/>
    </source>
</evidence>